<dbReference type="PANTHER" id="PTHR32309:SF13">
    <property type="entry name" value="FERRIC ENTEROBACTIN TRANSPORT PROTEIN FEPE"/>
    <property type="match status" value="1"/>
</dbReference>
<keyword evidence="6" id="KW-0067">ATP-binding</keyword>
<keyword evidence="7" id="KW-0829">Tyrosine-protein kinase</keyword>
<evidence type="ECO:0000256" key="5">
    <source>
        <dbReference type="ARBA" id="ARBA00022777"/>
    </source>
</evidence>
<dbReference type="PANTHER" id="PTHR32309">
    <property type="entry name" value="TYROSINE-PROTEIN KINASE"/>
    <property type="match status" value="1"/>
</dbReference>
<comment type="caution">
    <text evidence="9">The sequence shown here is derived from an EMBL/GenBank/DDBJ whole genome shotgun (WGS) entry which is preliminary data.</text>
</comment>
<dbReference type="AlphaFoldDB" id="A0A931FX66"/>
<dbReference type="InterPro" id="IPR005702">
    <property type="entry name" value="Wzc-like_C"/>
</dbReference>
<evidence type="ECO:0000313" key="9">
    <source>
        <dbReference type="EMBL" id="MBG0562452.1"/>
    </source>
</evidence>
<dbReference type="EMBL" id="JADQTO010000005">
    <property type="protein sequence ID" value="MBG0562452.1"/>
    <property type="molecule type" value="Genomic_DNA"/>
</dbReference>
<keyword evidence="10" id="KW-1185">Reference proteome</keyword>
<dbReference type="CDD" id="cd05387">
    <property type="entry name" value="BY-kinase"/>
    <property type="match status" value="1"/>
</dbReference>
<evidence type="ECO:0000256" key="3">
    <source>
        <dbReference type="ARBA" id="ARBA00022679"/>
    </source>
</evidence>
<evidence type="ECO:0000313" key="10">
    <source>
        <dbReference type="Proteomes" id="UP000598146"/>
    </source>
</evidence>
<dbReference type="GO" id="GO:0005886">
    <property type="term" value="C:plasma membrane"/>
    <property type="evidence" value="ECO:0007669"/>
    <property type="project" value="TreeGrafter"/>
</dbReference>
<dbReference type="InterPro" id="IPR033756">
    <property type="entry name" value="YlxH/NBP35"/>
</dbReference>
<evidence type="ECO:0000256" key="4">
    <source>
        <dbReference type="ARBA" id="ARBA00022741"/>
    </source>
</evidence>
<organism evidence="9 10">
    <name type="scientific">Actinoplanes aureus</name>
    <dbReference type="NCBI Taxonomy" id="2792083"/>
    <lineage>
        <taxon>Bacteria</taxon>
        <taxon>Bacillati</taxon>
        <taxon>Actinomycetota</taxon>
        <taxon>Actinomycetes</taxon>
        <taxon>Micromonosporales</taxon>
        <taxon>Micromonosporaceae</taxon>
        <taxon>Actinoplanes</taxon>
    </lineage>
</organism>
<evidence type="ECO:0000256" key="6">
    <source>
        <dbReference type="ARBA" id="ARBA00022840"/>
    </source>
</evidence>
<proteinExistence type="inferred from homology"/>
<dbReference type="SUPFAM" id="SSF52540">
    <property type="entry name" value="P-loop containing nucleoside triphosphate hydrolases"/>
    <property type="match status" value="1"/>
</dbReference>
<dbReference type="Proteomes" id="UP000598146">
    <property type="component" value="Unassembled WGS sequence"/>
</dbReference>
<dbReference type="FunFam" id="3.40.50.300:FF:000527">
    <property type="entry name" value="Tyrosine-protein kinase etk"/>
    <property type="match status" value="1"/>
</dbReference>
<dbReference type="GO" id="GO:0005524">
    <property type="term" value="F:ATP binding"/>
    <property type="evidence" value="ECO:0007669"/>
    <property type="project" value="UniProtKB-KW"/>
</dbReference>
<keyword evidence="4" id="KW-0547">Nucleotide-binding</keyword>
<sequence length="454" mass="47845">MLAAVGVAAIITVQTVPQYATSVTFFITTPNTGVTDAYQGGLFSQQRVKSYQNLLTSDRLALLIAERTGAGLTPDQIRERISAQAIHETVLLEATVTDSDPARSKLIATTLATRFKALVESLETPPGKRLSSVKVEVAAGPKTTDTPVSPKPVRNLLFAALLGVIAGCGAAALRELLDTTIKSPEALQDLAAAPVLAGVPFDTDAKSGPLNVSGKGHSARAEALRQLRTNLQYVDVDKPVNTLVVTSAVPGEGKSSTACGLAMLFAEAEQRVLIMDADLRRPRIADYLGLEGAVGLTTVLAGQAEIDDVLQRYGTNLWVLPSGFLPPNPSEMLGSRHMADLLGELRKQFDMIIVDCPPLLPVTDAAVVAARADGALLLARSRKTTSAQVTTAVKALRSVDARLLGCVLNMVASKGPDAYYYYDEYAPKGSALADLMSGESPADTASARHAASVR</sequence>
<comment type="catalytic activity">
    <reaction evidence="8">
        <text>L-tyrosyl-[protein] + ATP = O-phospho-L-tyrosyl-[protein] + ADP + H(+)</text>
        <dbReference type="Rhea" id="RHEA:10596"/>
        <dbReference type="Rhea" id="RHEA-COMP:10136"/>
        <dbReference type="Rhea" id="RHEA-COMP:20101"/>
        <dbReference type="ChEBI" id="CHEBI:15378"/>
        <dbReference type="ChEBI" id="CHEBI:30616"/>
        <dbReference type="ChEBI" id="CHEBI:46858"/>
        <dbReference type="ChEBI" id="CHEBI:61978"/>
        <dbReference type="ChEBI" id="CHEBI:456216"/>
        <dbReference type="EC" id="2.7.10.2"/>
    </reaction>
</comment>
<dbReference type="GO" id="GO:0042802">
    <property type="term" value="F:identical protein binding"/>
    <property type="evidence" value="ECO:0007669"/>
    <property type="project" value="UniProtKB-ARBA"/>
</dbReference>
<dbReference type="EC" id="2.7.10.2" evidence="2"/>
<reference evidence="9" key="1">
    <citation type="submission" date="2020-11" db="EMBL/GenBank/DDBJ databases">
        <title>Isolation and identification of active actinomycetes.</title>
        <authorList>
            <person name="Sun X."/>
        </authorList>
    </citation>
    <scope>NUCLEOTIDE SEQUENCE</scope>
    <source>
        <strain evidence="9">NEAU-A11</strain>
    </source>
</reference>
<evidence type="ECO:0000256" key="1">
    <source>
        <dbReference type="ARBA" id="ARBA00007316"/>
    </source>
</evidence>
<evidence type="ECO:0000256" key="8">
    <source>
        <dbReference type="ARBA" id="ARBA00051245"/>
    </source>
</evidence>
<keyword evidence="5" id="KW-0418">Kinase</keyword>
<comment type="similarity">
    <text evidence="1">Belongs to the CpsD/CapB family.</text>
</comment>
<dbReference type="Gene3D" id="3.40.50.300">
    <property type="entry name" value="P-loop containing nucleotide triphosphate hydrolases"/>
    <property type="match status" value="1"/>
</dbReference>
<keyword evidence="3 9" id="KW-0808">Transferase</keyword>
<name>A0A931FX66_9ACTN</name>
<dbReference type="Pfam" id="PF10609">
    <property type="entry name" value="ParA"/>
    <property type="match status" value="1"/>
</dbReference>
<accession>A0A931FX66</accession>
<gene>
    <name evidence="9" type="ORF">I4J89_13360</name>
</gene>
<protein>
    <recommendedName>
        <fullName evidence="2">non-specific protein-tyrosine kinase</fullName>
        <ecNumber evidence="2">2.7.10.2</ecNumber>
    </recommendedName>
</protein>
<dbReference type="GO" id="GO:0004715">
    <property type="term" value="F:non-membrane spanning protein tyrosine kinase activity"/>
    <property type="evidence" value="ECO:0007669"/>
    <property type="project" value="UniProtKB-EC"/>
</dbReference>
<evidence type="ECO:0000256" key="7">
    <source>
        <dbReference type="ARBA" id="ARBA00023137"/>
    </source>
</evidence>
<evidence type="ECO:0000256" key="2">
    <source>
        <dbReference type="ARBA" id="ARBA00011903"/>
    </source>
</evidence>
<dbReference type="NCBIfam" id="TIGR01007">
    <property type="entry name" value="eps_fam"/>
    <property type="match status" value="1"/>
</dbReference>
<dbReference type="InterPro" id="IPR027417">
    <property type="entry name" value="P-loop_NTPase"/>
</dbReference>
<dbReference type="InterPro" id="IPR050445">
    <property type="entry name" value="Bact_polysacc_biosynth/exp"/>
</dbReference>